<reference evidence="1" key="1">
    <citation type="journal article" date="2015" name="Genome Biol. Evol.">
        <title>Organellar Genomes of White Spruce (Picea glauca): Assembly and Annotation.</title>
        <authorList>
            <person name="Jackman S.D."/>
            <person name="Warren R.L."/>
            <person name="Gibb E.A."/>
            <person name="Vandervalk B.P."/>
            <person name="Mohamadi H."/>
            <person name="Chu J."/>
            <person name="Raymond A."/>
            <person name="Pleasance S."/>
            <person name="Coope R."/>
            <person name="Wildung M.R."/>
            <person name="Ritland C.E."/>
            <person name="Bousquet J."/>
            <person name="Jones S.J."/>
            <person name="Bohlmann J."/>
            <person name="Birol I."/>
        </authorList>
    </citation>
    <scope>NUCLEOTIDE SEQUENCE [LARGE SCALE GENOMIC DNA]</scope>
    <source>
        <tissue evidence="1">Flushing bud</tissue>
    </source>
</reference>
<evidence type="ECO:0000313" key="2">
    <source>
        <dbReference type="EMBL" id="KUM50256.1"/>
    </source>
</evidence>
<keyword evidence="1" id="KW-0496">Mitochondrion</keyword>
<geneLocation type="mitochondrion" evidence="1"/>
<dbReference type="EMBL" id="LKAM01000001">
    <property type="protein sequence ID" value="KUM50241.1"/>
    <property type="molecule type" value="Genomic_DNA"/>
</dbReference>
<gene>
    <name evidence="1" type="ORF">ABT39_MTgene84</name>
    <name evidence="2" type="ORF">ABT39_MTgene99</name>
</gene>
<accession>A0A124GNX8</accession>
<proteinExistence type="predicted"/>
<evidence type="ECO:0000313" key="1">
    <source>
        <dbReference type="EMBL" id="KUM50241.1"/>
    </source>
</evidence>
<dbReference type="EMBL" id="LKAM01000001">
    <property type="protein sequence ID" value="KUM50256.1"/>
    <property type="molecule type" value="Genomic_DNA"/>
</dbReference>
<comment type="caution">
    <text evidence="1">The sequence shown here is derived from an EMBL/GenBank/DDBJ whole genome shotgun (WGS) entry which is preliminary data.</text>
</comment>
<protein>
    <submittedName>
        <fullName evidence="1">Uncharacterized protein</fullName>
    </submittedName>
</protein>
<sequence length="77" mass="9083">MKILPLYILCIPSLHFRYLSPHYCVRNRLLRETYLRLLPRGLRQAGYKRPKGRPCSSIVFPFVYLDLKLLSLTDTTS</sequence>
<organism evidence="1">
    <name type="scientific">Picea glauca</name>
    <name type="common">White spruce</name>
    <name type="synonym">Pinus glauca</name>
    <dbReference type="NCBI Taxonomy" id="3330"/>
    <lineage>
        <taxon>Eukaryota</taxon>
        <taxon>Viridiplantae</taxon>
        <taxon>Streptophyta</taxon>
        <taxon>Embryophyta</taxon>
        <taxon>Tracheophyta</taxon>
        <taxon>Spermatophyta</taxon>
        <taxon>Pinopsida</taxon>
        <taxon>Pinidae</taxon>
        <taxon>Conifers I</taxon>
        <taxon>Pinales</taxon>
        <taxon>Pinaceae</taxon>
        <taxon>Picea</taxon>
    </lineage>
</organism>
<dbReference type="AlphaFoldDB" id="A0A124GNX8"/>
<name>A0A124GNX8_PICGL</name>